<evidence type="ECO:0000256" key="2">
    <source>
        <dbReference type="ARBA" id="ARBA00022490"/>
    </source>
</evidence>
<keyword evidence="3 9" id="KW-0479">Metal-binding</keyword>
<dbReference type="OrthoDB" id="9809741at2"/>
<evidence type="ECO:0000313" key="11">
    <source>
        <dbReference type="EMBL" id="AJQ92927.1"/>
    </source>
</evidence>
<comment type="catalytic activity">
    <reaction evidence="8">
        <text>Fe-coproporphyrin III + 2 H(+) = coproporphyrin III + Fe(2+)</text>
        <dbReference type="Rhea" id="RHEA:49572"/>
        <dbReference type="ChEBI" id="CHEBI:15378"/>
        <dbReference type="ChEBI" id="CHEBI:29033"/>
        <dbReference type="ChEBI" id="CHEBI:68438"/>
        <dbReference type="ChEBI" id="CHEBI:131725"/>
        <dbReference type="EC" id="4.99.1.9"/>
    </reaction>
    <physiologicalReaction direction="right-to-left" evidence="8">
        <dbReference type="Rhea" id="RHEA:49574"/>
    </physiologicalReaction>
</comment>
<dbReference type="GO" id="GO:0005737">
    <property type="term" value="C:cytoplasm"/>
    <property type="evidence" value="ECO:0007669"/>
    <property type="project" value="UniProtKB-SubCell"/>
</dbReference>
<dbReference type="Pfam" id="PF00762">
    <property type="entry name" value="Ferrochelatase"/>
    <property type="match status" value="1"/>
</dbReference>
<dbReference type="CDD" id="cd03411">
    <property type="entry name" value="Ferrochelatase_N"/>
    <property type="match status" value="1"/>
</dbReference>
<feature type="binding site" evidence="9">
    <location>
        <position position="209"/>
    </location>
    <ligand>
        <name>Fe(2+)</name>
        <dbReference type="ChEBI" id="CHEBI:29033"/>
    </ligand>
</feature>
<evidence type="ECO:0000256" key="10">
    <source>
        <dbReference type="RuleBase" id="RU004185"/>
    </source>
</evidence>
<dbReference type="InterPro" id="IPR001015">
    <property type="entry name" value="Ferrochelatase"/>
</dbReference>
<comment type="similarity">
    <text evidence="1 9 10">Belongs to the ferrochelatase family.</text>
</comment>
<sequence length="343" mass="39001">MNYQGFTTIPDDAPGTAVLICNLGTPEAPTPKALKTYLKEFLSDPRVVEAPRWLWWLILNGIILNTRPRKSAAAYREVWTEQGSPLMIYTRNQATALQALVNKEFEEPVVVDFAMRYGNPSMSDRLSALMQQGIRNIIVLPLYPQYSGSTSGSTFDTLGQFLQRSRTVPDLTFIHNYHDHPAYIKTMSAHIQNYWQEHGRAEKLILSYHGTPVSYRDKGDPYYDQCMKTSQLLQQALELSDNEIMTTFQSRFGKAEWLQPYTDKTMMQLGSSGIKSVQVFCPGFSSDCLETIEEIDQENREYFLEAGGQSFNYIPALNDTPAHIQALLEIIQPYLLASQQANR</sequence>
<reference evidence="11 12" key="1">
    <citation type="submission" date="2014-01" db="EMBL/GenBank/DDBJ databases">
        <title>Full genme sequencing of cellulolytic bacterium Gynuella sunshinyii YC6258T gen. nov., sp. nov.</title>
        <authorList>
            <person name="Khan H."/>
            <person name="Chung E.J."/>
            <person name="Chung Y.R."/>
        </authorList>
    </citation>
    <scope>NUCLEOTIDE SEQUENCE [LARGE SCALE GENOMIC DNA]</scope>
    <source>
        <strain evidence="11 12">YC6258</strain>
    </source>
</reference>
<keyword evidence="2 9" id="KW-0963">Cytoplasm</keyword>
<evidence type="ECO:0000256" key="1">
    <source>
        <dbReference type="ARBA" id="ARBA00007718"/>
    </source>
</evidence>
<protein>
    <recommendedName>
        <fullName evidence="9">Ferrochelatase</fullName>
        <ecNumber evidence="9">4.98.1.1</ecNumber>
    </recommendedName>
    <alternativeName>
        <fullName evidence="9">Heme synthase</fullName>
    </alternativeName>
    <alternativeName>
        <fullName evidence="9">Protoheme ferro-lyase</fullName>
    </alternativeName>
</protein>
<dbReference type="PANTHER" id="PTHR11108:SF1">
    <property type="entry name" value="FERROCHELATASE, MITOCHONDRIAL"/>
    <property type="match status" value="1"/>
</dbReference>
<dbReference type="GO" id="GO:0004325">
    <property type="term" value="F:ferrochelatase activity"/>
    <property type="evidence" value="ECO:0007669"/>
    <property type="project" value="UniProtKB-UniRule"/>
</dbReference>
<comment type="pathway">
    <text evidence="9">Porphyrin-containing compound metabolism; protoheme biosynthesis; protoheme from protoporphyrin-IX: step 1/1.</text>
</comment>
<keyword evidence="12" id="KW-1185">Reference proteome</keyword>
<evidence type="ECO:0000256" key="5">
    <source>
        <dbReference type="ARBA" id="ARBA00023133"/>
    </source>
</evidence>
<dbReference type="GO" id="GO:0046872">
    <property type="term" value="F:metal ion binding"/>
    <property type="evidence" value="ECO:0007669"/>
    <property type="project" value="UniProtKB-KW"/>
</dbReference>
<dbReference type="RefSeq" id="WP_044615872.1">
    <property type="nucleotide sequence ID" value="NZ_CP007142.1"/>
</dbReference>
<evidence type="ECO:0000256" key="7">
    <source>
        <dbReference type="ARBA" id="ARBA00023244"/>
    </source>
</evidence>
<evidence type="ECO:0000256" key="4">
    <source>
        <dbReference type="ARBA" id="ARBA00023004"/>
    </source>
</evidence>
<dbReference type="EMBL" id="CP007142">
    <property type="protein sequence ID" value="AJQ92927.1"/>
    <property type="molecule type" value="Genomic_DNA"/>
</dbReference>
<keyword evidence="4 9" id="KW-0408">Iron</keyword>
<dbReference type="STRING" id="1445510.YC6258_00877"/>
<dbReference type="AlphaFoldDB" id="A0A0C5VEF0"/>
<evidence type="ECO:0000256" key="6">
    <source>
        <dbReference type="ARBA" id="ARBA00023239"/>
    </source>
</evidence>
<dbReference type="EC" id="4.98.1.1" evidence="9"/>
<gene>
    <name evidence="9" type="primary">hemH</name>
    <name evidence="11" type="ORF">YC6258_00877</name>
</gene>
<dbReference type="Gene3D" id="3.40.50.1400">
    <property type="match status" value="2"/>
</dbReference>
<dbReference type="HAMAP" id="MF_00323">
    <property type="entry name" value="Ferrochelatase"/>
    <property type="match status" value="1"/>
</dbReference>
<name>A0A0C5VEF0_9GAMM</name>
<dbReference type="CDD" id="cd00419">
    <property type="entry name" value="Ferrochelatase_C"/>
    <property type="match status" value="1"/>
</dbReference>
<dbReference type="HOGENOM" id="CLU_018884_0_0_6"/>
<evidence type="ECO:0000256" key="8">
    <source>
        <dbReference type="ARBA" id="ARBA00024536"/>
    </source>
</evidence>
<evidence type="ECO:0000256" key="3">
    <source>
        <dbReference type="ARBA" id="ARBA00022723"/>
    </source>
</evidence>
<keyword evidence="5 9" id="KW-0350">Heme biosynthesis</keyword>
<keyword evidence="6 9" id="KW-0456">Lyase</keyword>
<dbReference type="PATRIC" id="fig|1445510.3.peg.861"/>
<comment type="function">
    <text evidence="9">Catalyzes the ferrous insertion into protoporphyrin IX.</text>
</comment>
<organism evidence="11 12">
    <name type="scientific">Gynuella sunshinyii YC6258</name>
    <dbReference type="NCBI Taxonomy" id="1445510"/>
    <lineage>
        <taxon>Bacteria</taxon>
        <taxon>Pseudomonadati</taxon>
        <taxon>Pseudomonadota</taxon>
        <taxon>Gammaproteobacteria</taxon>
        <taxon>Oceanospirillales</taxon>
        <taxon>Saccharospirillaceae</taxon>
        <taxon>Gynuella</taxon>
    </lineage>
</organism>
<dbReference type="Proteomes" id="UP000032266">
    <property type="component" value="Chromosome"/>
</dbReference>
<dbReference type="GO" id="GO:0006783">
    <property type="term" value="P:heme biosynthetic process"/>
    <property type="evidence" value="ECO:0007669"/>
    <property type="project" value="UniProtKB-UniRule"/>
</dbReference>
<dbReference type="SUPFAM" id="SSF53800">
    <property type="entry name" value="Chelatase"/>
    <property type="match status" value="1"/>
</dbReference>
<dbReference type="KEGG" id="gsn:YC6258_00877"/>
<evidence type="ECO:0000256" key="9">
    <source>
        <dbReference type="HAMAP-Rule" id="MF_00323"/>
    </source>
</evidence>
<dbReference type="FunFam" id="3.40.50.1400:FF:000002">
    <property type="entry name" value="Ferrochelatase"/>
    <property type="match status" value="1"/>
</dbReference>
<dbReference type="NCBIfam" id="TIGR00109">
    <property type="entry name" value="hemH"/>
    <property type="match status" value="1"/>
</dbReference>
<comment type="catalytic activity">
    <reaction evidence="9">
        <text>heme b + 2 H(+) = protoporphyrin IX + Fe(2+)</text>
        <dbReference type="Rhea" id="RHEA:22584"/>
        <dbReference type="ChEBI" id="CHEBI:15378"/>
        <dbReference type="ChEBI" id="CHEBI:29033"/>
        <dbReference type="ChEBI" id="CHEBI:57306"/>
        <dbReference type="ChEBI" id="CHEBI:60344"/>
        <dbReference type="EC" id="4.98.1.1"/>
    </reaction>
</comment>
<accession>A0A0C5VEF0</accession>
<proteinExistence type="inferred from homology"/>
<comment type="subcellular location">
    <subcellularLocation>
        <location evidence="9">Cytoplasm</location>
    </subcellularLocation>
</comment>
<dbReference type="InterPro" id="IPR033644">
    <property type="entry name" value="Ferrochelatase_C"/>
</dbReference>
<dbReference type="InterPro" id="IPR033659">
    <property type="entry name" value="Ferrochelatase_N"/>
</dbReference>
<dbReference type="PANTHER" id="PTHR11108">
    <property type="entry name" value="FERROCHELATASE"/>
    <property type="match status" value="1"/>
</dbReference>
<feature type="binding site" evidence="9">
    <location>
        <position position="290"/>
    </location>
    <ligand>
        <name>Fe(2+)</name>
        <dbReference type="ChEBI" id="CHEBI:29033"/>
    </ligand>
</feature>
<evidence type="ECO:0000313" key="12">
    <source>
        <dbReference type="Proteomes" id="UP000032266"/>
    </source>
</evidence>
<keyword evidence="7 9" id="KW-0627">Porphyrin biosynthesis</keyword>
<dbReference type="UniPathway" id="UPA00252">
    <property type="reaction ID" value="UER00325"/>
</dbReference>